<dbReference type="EC" id="2.7.13.3" evidence="3"/>
<evidence type="ECO:0000256" key="8">
    <source>
        <dbReference type="ARBA" id="ARBA00022777"/>
    </source>
</evidence>
<feature type="domain" description="PAC" evidence="15">
    <location>
        <begin position="580"/>
        <end position="634"/>
    </location>
</feature>
<evidence type="ECO:0000256" key="5">
    <source>
        <dbReference type="ARBA" id="ARBA00022679"/>
    </source>
</evidence>
<dbReference type="SUPFAM" id="SSF55874">
    <property type="entry name" value="ATPase domain of HSP90 chaperone/DNA topoisomerase II/histidine kinase"/>
    <property type="match status" value="1"/>
</dbReference>
<dbReference type="PANTHER" id="PTHR42878:SF7">
    <property type="entry name" value="SENSOR HISTIDINE KINASE GLRK"/>
    <property type="match status" value="1"/>
</dbReference>
<dbReference type="SMART" id="SM00387">
    <property type="entry name" value="HATPase_c"/>
    <property type="match status" value="1"/>
</dbReference>
<dbReference type="InterPro" id="IPR004358">
    <property type="entry name" value="Sig_transdc_His_kin-like_C"/>
</dbReference>
<keyword evidence="9" id="KW-0067">ATP-binding</keyword>
<dbReference type="GO" id="GO:0000155">
    <property type="term" value="F:phosphorelay sensor kinase activity"/>
    <property type="evidence" value="ECO:0007669"/>
    <property type="project" value="InterPro"/>
</dbReference>
<evidence type="ECO:0000259" key="15">
    <source>
        <dbReference type="PROSITE" id="PS50113"/>
    </source>
</evidence>
<evidence type="ECO:0000256" key="4">
    <source>
        <dbReference type="ARBA" id="ARBA00022553"/>
    </source>
</evidence>
<dbReference type="FunFam" id="3.30.565.10:FF:000006">
    <property type="entry name" value="Sensor histidine kinase WalK"/>
    <property type="match status" value="1"/>
</dbReference>
<dbReference type="CDD" id="cd00082">
    <property type="entry name" value="HisKA"/>
    <property type="match status" value="1"/>
</dbReference>
<keyword evidence="5" id="KW-0808">Transferase</keyword>
<dbReference type="InterPro" id="IPR013655">
    <property type="entry name" value="PAS_fold_3"/>
</dbReference>
<evidence type="ECO:0000256" key="9">
    <source>
        <dbReference type="ARBA" id="ARBA00022840"/>
    </source>
</evidence>
<feature type="coiled-coil region" evidence="13">
    <location>
        <begin position="632"/>
        <end position="687"/>
    </location>
</feature>
<dbReference type="PANTHER" id="PTHR42878">
    <property type="entry name" value="TWO-COMPONENT HISTIDINE KINASE"/>
    <property type="match status" value="1"/>
</dbReference>
<comment type="caution">
    <text evidence="16">The sequence shown here is derived from an EMBL/GenBank/DDBJ whole genome shotgun (WGS) entry which is preliminary data.</text>
</comment>
<evidence type="ECO:0000256" key="12">
    <source>
        <dbReference type="ARBA" id="ARBA00023136"/>
    </source>
</evidence>
<evidence type="ECO:0000313" key="17">
    <source>
        <dbReference type="Proteomes" id="UP000622475"/>
    </source>
</evidence>
<dbReference type="Pfam" id="PF08447">
    <property type="entry name" value="PAS_3"/>
    <property type="match status" value="1"/>
</dbReference>
<dbReference type="Gene3D" id="2.10.70.100">
    <property type="match status" value="1"/>
</dbReference>
<evidence type="ECO:0000313" key="16">
    <source>
        <dbReference type="EMBL" id="MBE9663196.1"/>
    </source>
</evidence>
<dbReference type="SUPFAM" id="SSF47384">
    <property type="entry name" value="Homodimeric domain of signal transducing histidine kinase"/>
    <property type="match status" value="1"/>
</dbReference>
<evidence type="ECO:0000256" key="3">
    <source>
        <dbReference type="ARBA" id="ARBA00012438"/>
    </source>
</evidence>
<dbReference type="Proteomes" id="UP000622475">
    <property type="component" value="Unassembled WGS sequence"/>
</dbReference>
<keyword evidence="8" id="KW-0418">Kinase</keyword>
<dbReference type="GO" id="GO:0030295">
    <property type="term" value="F:protein kinase activator activity"/>
    <property type="evidence" value="ECO:0007669"/>
    <property type="project" value="TreeGrafter"/>
</dbReference>
<keyword evidence="13" id="KW-0175">Coiled coil</keyword>
<dbReference type="Pfam" id="PF02518">
    <property type="entry name" value="HATPase_c"/>
    <property type="match status" value="1"/>
</dbReference>
<keyword evidence="17" id="KW-1185">Reference proteome</keyword>
<dbReference type="SMART" id="SM00091">
    <property type="entry name" value="PAS"/>
    <property type="match status" value="4"/>
</dbReference>
<gene>
    <name evidence="16" type="ORF">IRJ16_15000</name>
</gene>
<comment type="subcellular location">
    <subcellularLocation>
        <location evidence="2">Membrane</location>
        <topology evidence="2">Multi-pass membrane protein</topology>
    </subcellularLocation>
</comment>
<keyword evidence="4" id="KW-0597">Phosphoprotein</keyword>
<dbReference type="Pfam" id="PF08448">
    <property type="entry name" value="PAS_4"/>
    <property type="match status" value="2"/>
</dbReference>
<dbReference type="SMART" id="SM00086">
    <property type="entry name" value="PAC"/>
    <property type="match status" value="2"/>
</dbReference>
<evidence type="ECO:0000256" key="1">
    <source>
        <dbReference type="ARBA" id="ARBA00000085"/>
    </source>
</evidence>
<sequence>MASTYSFLEGGEGLGELIRNTEWSRTSFGSPDTWPDSLTSAVSIVLNSGFPIAIYWGADFSLIYNAPWSEIPGEKHPWALGRPGQEVWPEIWDGLKEEFESVLYKGRSYRRPDAPLYMHRFGYTEECYFDYTLSPIKDRDGSVGGVFNAVIETTFKVINARRNKLIAQLMNNKYASQDVEEALNLIKEILENADADIPFFALYGSKDEEPLHLIISSGLSPLNIHQLAAHLLENPSDANFDLHDARSILAEPVNNHWPEAVTEILFVPIAKGKARFKGHLLCGVSARKRMDEDYRNFLQTVGMHIGTILNNALAYELSEAYHNEQALNEELAAANEELAAINEELLITQEHLNKLNEELEERVERRTEDLAAERDKLKRFFMQAPAGICVLTGPELIFELVNGPFQELLPERVLLGRPIFEALPEIKEQPIGDILRNVYRTGEPYEGKELYIPTTTPESQELTDRYFNFYYEPRRDETGEVEGIMAFVYEVTELVEARKRSQRTERDLRNLVMTSHYPLMILRGSDYMIEVANDQLAALWDRSLEDILGRRLLELLPELVDQPFPALLKGVYVTGKPYGQEEEVFHLDTDEGRVTKYVSFYYDPLKDENGAVAGIIVAAADITDTVRSRQLLEESYEEQQSLNEEIIATNEELAAANEELVTANEELSQIQNDLARSLSELRQSEARFRSLIQDAPVAIALLRTRELIIEAANTAILSLWGKQADIIGGSLEEGLPELKGQAYLKILDEVYTSGIAYKGAEARVLLEHKEGFEEFFVNFVYQPLFDEQGLTNAIMVVAIDVTPQVISRKELEKTKDSLKLAFDAAELGNFDLDLIKGTMHWDKRCRTLFGISHDHEVTYEKDFVGGLHPDDKDRIVDVISNHVLIRSVSNGDYDVEYRTVGMDDQKLRWIRAKGKAYFNEADQPVRFVGAVLDITEQKLDEIRKNDFIGMASHELKTPLTSLSAYMQVLLSKAKKQEDQFSVDALSKVNQQVRKMSAMINGFLNISRLESGKIHLDKQPFMIHELLESIADETRLIVNSHDIRLQPGSHVTVNADRDKVGSVITNLVSNAVKYSPKGTVINLTCTLENSLVKVTVTDEGLGIRPEDQSRLFERYYRVEDQQAKYVSGFGIGLYLSAEIIERHNGQIGVESEIGKGSTFWFTLPV</sequence>
<feature type="domain" description="PAC" evidence="15">
    <location>
        <begin position="758"/>
        <end position="813"/>
    </location>
</feature>
<dbReference type="CDD" id="cd00130">
    <property type="entry name" value="PAS"/>
    <property type="match status" value="1"/>
</dbReference>
<name>A0A929L4Q5_9SPHI</name>
<dbReference type="PRINTS" id="PR00344">
    <property type="entry name" value="BCTRLSENSOR"/>
</dbReference>
<evidence type="ECO:0000259" key="14">
    <source>
        <dbReference type="PROSITE" id="PS50109"/>
    </source>
</evidence>
<organism evidence="16 17">
    <name type="scientific">Mucilaginibacter myungsuensis</name>
    <dbReference type="NCBI Taxonomy" id="649104"/>
    <lineage>
        <taxon>Bacteria</taxon>
        <taxon>Pseudomonadati</taxon>
        <taxon>Bacteroidota</taxon>
        <taxon>Sphingobacteriia</taxon>
        <taxon>Sphingobacteriales</taxon>
        <taxon>Sphingobacteriaceae</taxon>
        <taxon>Mucilaginibacter</taxon>
    </lineage>
</organism>
<dbReference type="GO" id="GO:0007234">
    <property type="term" value="P:osmosensory signaling via phosphorelay pathway"/>
    <property type="evidence" value="ECO:0007669"/>
    <property type="project" value="TreeGrafter"/>
</dbReference>
<dbReference type="InterPro" id="IPR005467">
    <property type="entry name" value="His_kinase_dom"/>
</dbReference>
<dbReference type="NCBIfam" id="TIGR00229">
    <property type="entry name" value="sensory_box"/>
    <property type="match status" value="1"/>
</dbReference>
<dbReference type="Pfam" id="PF00512">
    <property type="entry name" value="HisKA"/>
    <property type="match status" value="1"/>
</dbReference>
<feature type="domain" description="Histidine kinase" evidence="14">
    <location>
        <begin position="950"/>
        <end position="1164"/>
    </location>
</feature>
<comment type="catalytic activity">
    <reaction evidence="1">
        <text>ATP + protein L-histidine = ADP + protein N-phospho-L-histidine.</text>
        <dbReference type="EC" id="2.7.13.3"/>
    </reaction>
</comment>
<evidence type="ECO:0000256" key="6">
    <source>
        <dbReference type="ARBA" id="ARBA00022692"/>
    </source>
</evidence>
<dbReference type="PROSITE" id="PS50113">
    <property type="entry name" value="PAC"/>
    <property type="match status" value="3"/>
</dbReference>
<feature type="domain" description="PAC" evidence="15">
    <location>
        <begin position="893"/>
        <end position="946"/>
    </location>
</feature>
<evidence type="ECO:0000256" key="7">
    <source>
        <dbReference type="ARBA" id="ARBA00022741"/>
    </source>
</evidence>
<dbReference type="GO" id="GO:0000156">
    <property type="term" value="F:phosphorelay response regulator activity"/>
    <property type="evidence" value="ECO:0007669"/>
    <property type="project" value="TreeGrafter"/>
</dbReference>
<dbReference type="SUPFAM" id="SSF55781">
    <property type="entry name" value="GAF domain-like"/>
    <property type="match status" value="1"/>
</dbReference>
<dbReference type="InterPro" id="IPR003594">
    <property type="entry name" value="HATPase_dom"/>
</dbReference>
<dbReference type="SUPFAM" id="SSF55785">
    <property type="entry name" value="PYP-like sensor domain (PAS domain)"/>
    <property type="match status" value="5"/>
</dbReference>
<dbReference type="InterPro" id="IPR035965">
    <property type="entry name" value="PAS-like_dom_sf"/>
</dbReference>
<evidence type="ECO:0000256" key="11">
    <source>
        <dbReference type="ARBA" id="ARBA00023012"/>
    </source>
</evidence>
<dbReference type="Gene3D" id="1.10.287.130">
    <property type="match status" value="1"/>
</dbReference>
<dbReference type="Gene3D" id="3.30.565.10">
    <property type="entry name" value="Histidine kinase-like ATPase, C-terminal domain"/>
    <property type="match status" value="1"/>
</dbReference>
<evidence type="ECO:0000256" key="10">
    <source>
        <dbReference type="ARBA" id="ARBA00022989"/>
    </source>
</evidence>
<dbReference type="GO" id="GO:0016020">
    <property type="term" value="C:membrane"/>
    <property type="evidence" value="ECO:0007669"/>
    <property type="project" value="UniProtKB-SubCell"/>
</dbReference>
<dbReference type="InterPro" id="IPR050351">
    <property type="entry name" value="BphY/WalK/GraS-like"/>
</dbReference>
<keyword evidence="7" id="KW-0547">Nucleotide-binding</keyword>
<dbReference type="InterPro" id="IPR000700">
    <property type="entry name" value="PAS-assoc_C"/>
</dbReference>
<keyword evidence="12" id="KW-0472">Membrane</keyword>
<accession>A0A929L4Q5</accession>
<dbReference type="GO" id="GO:0005524">
    <property type="term" value="F:ATP binding"/>
    <property type="evidence" value="ECO:0007669"/>
    <property type="project" value="UniProtKB-KW"/>
</dbReference>
<dbReference type="InterPro" id="IPR036097">
    <property type="entry name" value="HisK_dim/P_sf"/>
</dbReference>
<dbReference type="InterPro" id="IPR036890">
    <property type="entry name" value="HATPase_C_sf"/>
</dbReference>
<protein>
    <recommendedName>
        <fullName evidence="3">histidine kinase</fullName>
        <ecNumber evidence="3">2.7.13.3</ecNumber>
    </recommendedName>
</protein>
<dbReference type="InterPro" id="IPR013656">
    <property type="entry name" value="PAS_4"/>
</dbReference>
<dbReference type="EMBL" id="JADFFL010000005">
    <property type="protein sequence ID" value="MBE9663196.1"/>
    <property type="molecule type" value="Genomic_DNA"/>
</dbReference>
<reference evidence="16" key="1">
    <citation type="submission" date="2020-10" db="EMBL/GenBank/DDBJ databases">
        <title>Mucilaginibacter mali sp. nov., isolated from rhizosphere soil of apple orchard.</title>
        <authorList>
            <person name="Lee J.-S."/>
            <person name="Kim H.S."/>
            <person name="Kim J.-S."/>
        </authorList>
    </citation>
    <scope>NUCLEOTIDE SEQUENCE</scope>
    <source>
        <strain evidence="16">KCTC 22746</strain>
    </source>
</reference>
<dbReference type="Gene3D" id="3.30.450.20">
    <property type="entry name" value="PAS domain"/>
    <property type="match status" value="5"/>
</dbReference>
<dbReference type="AlphaFoldDB" id="A0A929L4Q5"/>
<dbReference type="Pfam" id="PF13188">
    <property type="entry name" value="PAS_8"/>
    <property type="match status" value="1"/>
</dbReference>
<keyword evidence="11" id="KW-0902">Two-component regulatory system</keyword>
<feature type="coiled-coil region" evidence="13">
    <location>
        <begin position="317"/>
        <end position="376"/>
    </location>
</feature>
<evidence type="ECO:0000256" key="2">
    <source>
        <dbReference type="ARBA" id="ARBA00004141"/>
    </source>
</evidence>
<dbReference type="PROSITE" id="PS50109">
    <property type="entry name" value="HIS_KIN"/>
    <property type="match status" value="1"/>
</dbReference>
<dbReference type="InterPro" id="IPR003661">
    <property type="entry name" value="HisK_dim/P_dom"/>
</dbReference>
<dbReference type="InterPro" id="IPR001610">
    <property type="entry name" value="PAC"/>
</dbReference>
<evidence type="ECO:0000256" key="13">
    <source>
        <dbReference type="SAM" id="Coils"/>
    </source>
</evidence>
<dbReference type="SMART" id="SM00388">
    <property type="entry name" value="HisKA"/>
    <property type="match status" value="1"/>
</dbReference>
<keyword evidence="10" id="KW-1133">Transmembrane helix</keyword>
<keyword evidence="6" id="KW-0812">Transmembrane</keyword>
<dbReference type="RefSeq" id="WP_194112417.1">
    <property type="nucleotide sequence ID" value="NZ_JADFFL010000005.1"/>
</dbReference>
<proteinExistence type="predicted"/>
<dbReference type="InterPro" id="IPR000014">
    <property type="entry name" value="PAS"/>
</dbReference>